<reference evidence="4 5" key="1">
    <citation type="submission" date="2016-11" db="EMBL/GenBank/DDBJ databases">
        <authorList>
            <person name="Jaros S."/>
            <person name="Januszkiewicz K."/>
            <person name="Wedrychowicz H."/>
        </authorList>
    </citation>
    <scope>NUCLEOTIDE SEQUENCE [LARGE SCALE GENOMIC DNA]</scope>
    <source>
        <strain evidence="4 5">DSM 21864</strain>
    </source>
</reference>
<gene>
    <name evidence="4" type="ORF">SAMN05444401_2828</name>
</gene>
<dbReference type="InterPro" id="IPR000415">
    <property type="entry name" value="Nitroreductase-like"/>
</dbReference>
<dbReference type="EMBL" id="FQZO01000004">
    <property type="protein sequence ID" value="SHJ33932.1"/>
    <property type="molecule type" value="Genomic_DNA"/>
</dbReference>
<name>A0A1M6IHK0_9CLOT</name>
<dbReference type="OrthoDB" id="9814075at2"/>
<evidence type="ECO:0000256" key="1">
    <source>
        <dbReference type="ARBA" id="ARBA00007118"/>
    </source>
</evidence>
<dbReference type="GO" id="GO:0016491">
    <property type="term" value="F:oxidoreductase activity"/>
    <property type="evidence" value="ECO:0007669"/>
    <property type="project" value="UniProtKB-KW"/>
</dbReference>
<keyword evidence="2" id="KW-0560">Oxidoreductase</keyword>
<evidence type="ECO:0000256" key="2">
    <source>
        <dbReference type="ARBA" id="ARBA00023002"/>
    </source>
</evidence>
<dbReference type="STRING" id="1121298.SAMN05444401_2828"/>
<evidence type="ECO:0000259" key="3">
    <source>
        <dbReference type="Pfam" id="PF14512"/>
    </source>
</evidence>
<dbReference type="Gene3D" id="3.40.109.30">
    <property type="entry name" value="putative nitroreductase (tm1586), domain 2"/>
    <property type="match status" value="1"/>
</dbReference>
<keyword evidence="5" id="KW-1185">Reference proteome</keyword>
<dbReference type="Gene3D" id="3.40.109.10">
    <property type="entry name" value="NADH Oxidase"/>
    <property type="match status" value="1"/>
</dbReference>
<dbReference type="Pfam" id="PF14512">
    <property type="entry name" value="TM1586_NiRdase"/>
    <property type="match status" value="1"/>
</dbReference>
<evidence type="ECO:0000313" key="4">
    <source>
        <dbReference type="EMBL" id="SHJ33932.1"/>
    </source>
</evidence>
<organism evidence="4 5">
    <name type="scientific">Clostridium amylolyticum</name>
    <dbReference type="NCBI Taxonomy" id="1121298"/>
    <lineage>
        <taxon>Bacteria</taxon>
        <taxon>Bacillati</taxon>
        <taxon>Bacillota</taxon>
        <taxon>Clostridia</taxon>
        <taxon>Eubacteriales</taxon>
        <taxon>Clostridiaceae</taxon>
        <taxon>Clostridium</taxon>
    </lineage>
</organism>
<proteinExistence type="inferred from homology"/>
<accession>A0A1M6IHK0</accession>
<sequence>MNIKNIIYKRKSIRKYKGEPIEKERLLEIKELIKNVTPLYKEIKMQGLLVENGVEIQKISKGIIGSYGKIEAPHYIVVTSEEKEGFHENIGFAFEKLVLDLTHMGLGTCWIGGAIKKELLNGIVEIPENQKPVVLIAFGYPEDSNIFNIELSSGHKRKELEYIALGTLNDTWEEIFQGVRRAPSAVNFQPWRFYKDHSEIHAYVTEGNIITRNLAHFSKLDMGIALCHLKLMCEYKGFKVEFINQDLPKRKGLQYVITIKVK</sequence>
<feature type="domain" description="Putative nitroreductase TM1586" evidence="3">
    <location>
        <begin position="2"/>
        <end position="232"/>
    </location>
</feature>
<dbReference type="PANTHER" id="PTHR43673">
    <property type="entry name" value="NAD(P)H NITROREDUCTASE YDGI-RELATED"/>
    <property type="match status" value="1"/>
</dbReference>
<dbReference type="SUPFAM" id="SSF55469">
    <property type="entry name" value="FMN-dependent nitroreductase-like"/>
    <property type="match status" value="2"/>
</dbReference>
<evidence type="ECO:0000313" key="5">
    <source>
        <dbReference type="Proteomes" id="UP000184080"/>
    </source>
</evidence>
<dbReference type="Proteomes" id="UP000184080">
    <property type="component" value="Unassembled WGS sequence"/>
</dbReference>
<dbReference type="PANTHER" id="PTHR43673:SF10">
    <property type="entry name" value="NADH DEHYDROGENASE_NAD(P)H NITROREDUCTASE XCC3605-RELATED"/>
    <property type="match status" value="1"/>
</dbReference>
<protein>
    <submittedName>
        <fullName evidence="4">Nitroreductase</fullName>
    </submittedName>
</protein>
<dbReference type="InterPro" id="IPR029478">
    <property type="entry name" value="TM1586_NiRdase"/>
</dbReference>
<dbReference type="AlphaFoldDB" id="A0A1M6IHK0"/>
<dbReference type="RefSeq" id="WP_073007876.1">
    <property type="nucleotide sequence ID" value="NZ_FQZO01000004.1"/>
</dbReference>
<comment type="similarity">
    <text evidence="1">Belongs to the nitroreductase family.</text>
</comment>